<evidence type="ECO:0000259" key="7">
    <source>
        <dbReference type="Pfam" id="PF01895"/>
    </source>
</evidence>
<dbReference type="SUPFAM" id="SSF109755">
    <property type="entry name" value="PhoU-like"/>
    <property type="match status" value="1"/>
</dbReference>
<protein>
    <submittedName>
        <fullName evidence="8">Na/Pi cotransporter family protein</fullName>
    </submittedName>
</protein>
<evidence type="ECO:0000256" key="3">
    <source>
        <dbReference type="ARBA" id="ARBA00022692"/>
    </source>
</evidence>
<feature type="transmembrane region" description="Helical" evidence="6">
    <location>
        <begin position="143"/>
        <end position="162"/>
    </location>
</feature>
<feature type="domain" description="PhoU" evidence="7">
    <location>
        <begin position="456"/>
        <end position="541"/>
    </location>
</feature>
<dbReference type="InterPro" id="IPR038078">
    <property type="entry name" value="PhoU-like_sf"/>
</dbReference>
<evidence type="ECO:0000313" key="8">
    <source>
        <dbReference type="EMBL" id="MBC5690541.1"/>
    </source>
</evidence>
<evidence type="ECO:0000256" key="5">
    <source>
        <dbReference type="ARBA" id="ARBA00023136"/>
    </source>
</evidence>
<dbReference type="Pfam" id="PF02690">
    <property type="entry name" value="Na_Pi_cotrans"/>
    <property type="match status" value="2"/>
</dbReference>
<dbReference type="GO" id="GO:0005436">
    <property type="term" value="F:sodium:phosphate symporter activity"/>
    <property type="evidence" value="ECO:0007669"/>
    <property type="project" value="InterPro"/>
</dbReference>
<evidence type="ECO:0000256" key="4">
    <source>
        <dbReference type="ARBA" id="ARBA00022989"/>
    </source>
</evidence>
<keyword evidence="3 6" id="KW-0812">Transmembrane</keyword>
<dbReference type="GO" id="GO:0044341">
    <property type="term" value="P:sodium-dependent phosphate transport"/>
    <property type="evidence" value="ECO:0007669"/>
    <property type="project" value="InterPro"/>
</dbReference>
<feature type="transmembrane region" description="Helical" evidence="6">
    <location>
        <begin position="253"/>
        <end position="274"/>
    </location>
</feature>
<dbReference type="InterPro" id="IPR026022">
    <property type="entry name" value="PhoU_dom"/>
</dbReference>
<dbReference type="Proteomes" id="UP000652477">
    <property type="component" value="Unassembled WGS sequence"/>
</dbReference>
<feature type="transmembrane region" description="Helical" evidence="6">
    <location>
        <begin position="6"/>
        <end position="28"/>
    </location>
</feature>
<proteinExistence type="predicted"/>
<feature type="transmembrane region" description="Helical" evidence="6">
    <location>
        <begin position="111"/>
        <end position="131"/>
    </location>
</feature>
<sequence>MNYVSIIIPFVGGLGMFIYGMQIMAQGLENAAGSKMKTLLEALTKNKFFGVLLGALITAVIQSSSATTVMVVGFVNAGIMNLTQAMGVIMGANIGTTVTGWLVSSVEWAKFLSPGNIAPIAVMAGVIVMLTGKRRSTKDIASIIIGFGLLFIGITTMSSAVAPLEESEGFRNIFVTLGHNPFLGIIAGAVVTAVIQSSSASVGILQSLAAAGLVPFNAAVYIIMGQNIGTCVTAIMSSIGAKKTAKTAAIMHLLFNIIGTIIFSIAGILFFAVINPQAGLGMITQTEISTVHTIFNIGTTVILFPVSDWIIKLAKKIEKEDKTEVEDNKVLLDERMLETPGIALQSVVSEVCRMGRIVKGTMDKSKSVMFTKDYQNILDIKEEENTVDGLCRGISNYVIKLNSLSINEKEHQHIASLLQIISDIERVSDYCENISEFAETLKERKTMFSDVGSKELKEMIEVCADSFRYAVEALEEHSKEKALKVIEKESQADELEIRLRAEHMKRLAKNQCNTDAGIVFLDALVCLERISDHSRNIAEEILTITA</sequence>
<dbReference type="InterPro" id="IPR003841">
    <property type="entry name" value="Na/Pi_transpt"/>
</dbReference>
<dbReference type="GO" id="GO:0005886">
    <property type="term" value="C:plasma membrane"/>
    <property type="evidence" value="ECO:0007669"/>
    <property type="project" value="UniProtKB-SubCell"/>
</dbReference>
<feature type="transmembrane region" description="Helical" evidence="6">
    <location>
        <begin position="182"/>
        <end position="206"/>
    </location>
</feature>
<dbReference type="PANTHER" id="PTHR10010:SF46">
    <property type="entry name" value="SODIUM-DEPENDENT PHOSPHATE TRANSPORT PROTEIN 2B"/>
    <property type="match status" value="1"/>
</dbReference>
<evidence type="ECO:0000313" key="9">
    <source>
        <dbReference type="Proteomes" id="UP000652477"/>
    </source>
</evidence>
<feature type="transmembrane region" description="Helical" evidence="6">
    <location>
        <begin position="218"/>
        <end position="241"/>
    </location>
</feature>
<evidence type="ECO:0000256" key="1">
    <source>
        <dbReference type="ARBA" id="ARBA00004651"/>
    </source>
</evidence>
<dbReference type="PANTHER" id="PTHR10010">
    <property type="entry name" value="SOLUTE CARRIER FAMILY 34 SODIUM PHOSPHATE , MEMBER 2-RELATED"/>
    <property type="match status" value="1"/>
</dbReference>
<dbReference type="NCBIfam" id="NF037997">
    <property type="entry name" value="Na_Pi_symport"/>
    <property type="match status" value="1"/>
</dbReference>
<dbReference type="InterPro" id="IPR004633">
    <property type="entry name" value="NaPi_cotrn-rel/YqeW-like"/>
</dbReference>
<dbReference type="Pfam" id="PF01895">
    <property type="entry name" value="PhoU"/>
    <property type="match status" value="2"/>
</dbReference>
<feature type="domain" description="PhoU" evidence="7">
    <location>
        <begin position="352"/>
        <end position="437"/>
    </location>
</feature>
<keyword evidence="4 6" id="KW-1133">Transmembrane helix</keyword>
<name>A0A923RRG0_9FIRM</name>
<dbReference type="Gene3D" id="1.20.58.220">
    <property type="entry name" value="Phosphate transport system protein phou homolog 2, domain 2"/>
    <property type="match status" value="1"/>
</dbReference>
<evidence type="ECO:0000256" key="2">
    <source>
        <dbReference type="ARBA" id="ARBA00022475"/>
    </source>
</evidence>
<comment type="caution">
    <text evidence="8">The sequence shown here is derived from an EMBL/GenBank/DDBJ whole genome shotgun (WGS) entry which is preliminary data.</text>
</comment>
<gene>
    <name evidence="8" type="ORF">H8S37_16635</name>
</gene>
<dbReference type="NCBIfam" id="TIGR00704">
    <property type="entry name" value="NaPi_cotrn_rel"/>
    <property type="match status" value="1"/>
</dbReference>
<keyword evidence="5 6" id="KW-0472">Membrane</keyword>
<dbReference type="AlphaFoldDB" id="A0A923RRG0"/>
<evidence type="ECO:0000256" key="6">
    <source>
        <dbReference type="SAM" id="Phobius"/>
    </source>
</evidence>
<organism evidence="8 9">
    <name type="scientific">Mediterraneibacter hominis</name>
    <dbReference type="NCBI Taxonomy" id="2763054"/>
    <lineage>
        <taxon>Bacteria</taxon>
        <taxon>Bacillati</taxon>
        <taxon>Bacillota</taxon>
        <taxon>Clostridia</taxon>
        <taxon>Lachnospirales</taxon>
        <taxon>Lachnospiraceae</taxon>
        <taxon>Mediterraneibacter</taxon>
    </lineage>
</organism>
<comment type="subcellular location">
    <subcellularLocation>
        <location evidence="1">Cell membrane</location>
        <topology evidence="1">Multi-pass membrane protein</topology>
    </subcellularLocation>
</comment>
<keyword evidence="2" id="KW-1003">Cell membrane</keyword>
<reference evidence="8" key="1">
    <citation type="submission" date="2020-08" db="EMBL/GenBank/DDBJ databases">
        <title>Genome public.</title>
        <authorList>
            <person name="Liu C."/>
            <person name="Sun Q."/>
        </authorList>
    </citation>
    <scope>NUCLEOTIDE SEQUENCE</scope>
    <source>
        <strain evidence="8">NSJ-55</strain>
    </source>
</reference>
<accession>A0A923RRG0</accession>
<dbReference type="EMBL" id="JACOPF010000005">
    <property type="protein sequence ID" value="MBC5690541.1"/>
    <property type="molecule type" value="Genomic_DNA"/>
</dbReference>
<dbReference type="RefSeq" id="WP_186877186.1">
    <property type="nucleotide sequence ID" value="NZ_JACOPF010000005.1"/>
</dbReference>
<keyword evidence="9" id="KW-1185">Reference proteome</keyword>
<feature type="transmembrane region" description="Helical" evidence="6">
    <location>
        <begin position="48"/>
        <end position="79"/>
    </location>
</feature>
<feature type="transmembrane region" description="Helical" evidence="6">
    <location>
        <begin position="85"/>
        <end position="104"/>
    </location>
</feature>